<dbReference type="Pfam" id="PF01048">
    <property type="entry name" value="PNP_UDP_1"/>
    <property type="match status" value="1"/>
</dbReference>
<feature type="domain" description="Nucleoside phosphorylase" evidence="1">
    <location>
        <begin position="31"/>
        <end position="174"/>
    </location>
</feature>
<dbReference type="GO" id="GO:0008782">
    <property type="term" value="F:adenosylhomocysteine nucleosidase activity"/>
    <property type="evidence" value="ECO:0007669"/>
    <property type="project" value="TreeGrafter"/>
</dbReference>
<gene>
    <name evidence="2" type="ORF">HMPREF9696_02682</name>
</gene>
<evidence type="ECO:0000259" key="1">
    <source>
        <dbReference type="Pfam" id="PF01048"/>
    </source>
</evidence>
<dbReference type="Proteomes" id="UP000001095">
    <property type="component" value="Unassembled WGS sequence"/>
</dbReference>
<dbReference type="AlphaFoldDB" id="K8NT92"/>
<dbReference type="GO" id="GO:0009116">
    <property type="term" value="P:nucleoside metabolic process"/>
    <property type="evidence" value="ECO:0007669"/>
    <property type="project" value="InterPro"/>
</dbReference>
<dbReference type="SUPFAM" id="SSF53167">
    <property type="entry name" value="Purine and uridine phosphorylases"/>
    <property type="match status" value="1"/>
</dbReference>
<dbReference type="Gene3D" id="3.40.50.1580">
    <property type="entry name" value="Nucleoside phosphorylase domain"/>
    <property type="match status" value="1"/>
</dbReference>
<dbReference type="PANTHER" id="PTHR46832:SF1">
    <property type="entry name" value="5'-METHYLTHIOADENOSINE_S-ADENOSYLHOMOCYSTEINE NUCLEOSIDASE"/>
    <property type="match status" value="1"/>
</dbReference>
<dbReference type="InterPro" id="IPR035994">
    <property type="entry name" value="Nucleoside_phosphorylase_sf"/>
</dbReference>
<evidence type="ECO:0000313" key="2">
    <source>
        <dbReference type="EMBL" id="EKS33562.1"/>
    </source>
</evidence>
<comment type="caution">
    <text evidence="2">The sequence shown here is derived from an EMBL/GenBank/DDBJ whole genome shotgun (WGS) entry which is preliminary data.</text>
</comment>
<dbReference type="OrthoDB" id="997641at2"/>
<reference evidence="2 3" key="1">
    <citation type="submission" date="2012-04" db="EMBL/GenBank/DDBJ databases">
        <title>The Genome Sequence of Afipia clevelandensis ATCC 49720.</title>
        <authorList>
            <consortium name="The Broad Institute Genome Sequencing Platform"/>
            <person name="Earl A."/>
            <person name="Ward D."/>
            <person name="Feldgarden M."/>
            <person name="Gevers D."/>
            <person name="Huys G."/>
            <person name="Walker B."/>
            <person name="Young S.K."/>
            <person name="Zeng Q."/>
            <person name="Gargeya S."/>
            <person name="Fitzgerald M."/>
            <person name="Haas B."/>
            <person name="Abouelleil A."/>
            <person name="Alvarado L."/>
            <person name="Arachchi H.M."/>
            <person name="Berlin A."/>
            <person name="Chapman S.B."/>
            <person name="Goldberg J."/>
            <person name="Griggs A."/>
            <person name="Gujja S."/>
            <person name="Hansen M."/>
            <person name="Howarth C."/>
            <person name="Imamovic A."/>
            <person name="Larimer J."/>
            <person name="McCowen C."/>
            <person name="Montmayeur A."/>
            <person name="Murphy C."/>
            <person name="Neiman D."/>
            <person name="Pearson M."/>
            <person name="Priest M."/>
            <person name="Roberts A."/>
            <person name="Saif S."/>
            <person name="Shea T."/>
            <person name="Sisk P."/>
            <person name="Sykes S."/>
            <person name="Wortman J."/>
            <person name="Nusbaum C."/>
            <person name="Birren B."/>
        </authorList>
    </citation>
    <scope>NUCLEOTIDE SEQUENCE [LARGE SCALE GENOMIC DNA]</scope>
    <source>
        <strain evidence="2 3">ATCC 49720</strain>
    </source>
</reference>
<dbReference type="PATRIC" id="fig|883079.3.peg.2730"/>
<dbReference type="InterPro" id="IPR000845">
    <property type="entry name" value="Nucleoside_phosphorylase_d"/>
</dbReference>
<dbReference type="EMBL" id="AGWY01000012">
    <property type="protein sequence ID" value="EKS33562.1"/>
    <property type="molecule type" value="Genomic_DNA"/>
</dbReference>
<organism evidence="2 3">
    <name type="scientific">Afipia clevelandensis ATCC 49720</name>
    <dbReference type="NCBI Taxonomy" id="883079"/>
    <lineage>
        <taxon>Bacteria</taxon>
        <taxon>Pseudomonadati</taxon>
        <taxon>Pseudomonadota</taxon>
        <taxon>Alphaproteobacteria</taxon>
        <taxon>Hyphomicrobiales</taxon>
        <taxon>Nitrobacteraceae</taxon>
        <taxon>Afipia</taxon>
    </lineage>
</organism>
<protein>
    <recommendedName>
        <fullName evidence="1">Nucleoside phosphorylase domain-containing protein</fullName>
    </recommendedName>
</protein>
<dbReference type="HOGENOM" id="CLU_107471_0_0_5"/>
<evidence type="ECO:0000313" key="3">
    <source>
        <dbReference type="Proteomes" id="UP000001095"/>
    </source>
</evidence>
<proteinExistence type="predicted"/>
<dbReference type="GO" id="GO:0019284">
    <property type="term" value="P:L-methionine salvage from S-adenosylmethionine"/>
    <property type="evidence" value="ECO:0007669"/>
    <property type="project" value="TreeGrafter"/>
</dbReference>
<accession>K8NT92</accession>
<sequence>MNDTNTSGPIVVLTAIDNELKKERAPDGVEVIYTGVGKVNAAHVAALTVLALQPRLIINYGTAGKIAHIHNGLVEVAHVIQRDMAAMPLAPRGRTPFAPEMDRLSSGFDGVVCGTGDSFVTAIDPWLVENSIDIVDMELFAIAHVSQRHAIPWRAFKFITDAADENAADHWNENVANGEDLFWDAMKSIAR</sequence>
<dbReference type="GO" id="GO:0008930">
    <property type="term" value="F:methylthioadenosine nucleosidase activity"/>
    <property type="evidence" value="ECO:0007669"/>
    <property type="project" value="TreeGrafter"/>
</dbReference>
<dbReference type="GO" id="GO:0005829">
    <property type="term" value="C:cytosol"/>
    <property type="evidence" value="ECO:0007669"/>
    <property type="project" value="TreeGrafter"/>
</dbReference>
<keyword evidence="3" id="KW-1185">Reference proteome</keyword>
<dbReference type="PANTHER" id="PTHR46832">
    <property type="entry name" value="5'-METHYLTHIOADENOSINE/S-ADENOSYLHOMOCYSTEINE NUCLEOSIDASE"/>
    <property type="match status" value="1"/>
</dbReference>
<name>K8NT92_9BRAD</name>
<dbReference type="RefSeq" id="WP_002713550.1">
    <property type="nucleotide sequence ID" value="NZ_KB375281.1"/>
</dbReference>